<name>A0ABX1SZN2_9BIFI</name>
<dbReference type="EMBL" id="JAAIIJ010000018">
    <property type="protein sequence ID" value="NMN02272.1"/>
    <property type="molecule type" value="Genomic_DNA"/>
</dbReference>
<protein>
    <submittedName>
        <fullName evidence="2">Uncharacterized protein</fullName>
    </submittedName>
</protein>
<proteinExistence type="predicted"/>
<evidence type="ECO:0000313" key="3">
    <source>
        <dbReference type="Proteomes" id="UP000553756"/>
    </source>
</evidence>
<feature type="compositionally biased region" description="Basic and acidic residues" evidence="1">
    <location>
        <begin position="42"/>
        <end position="61"/>
    </location>
</feature>
<evidence type="ECO:0000256" key="1">
    <source>
        <dbReference type="SAM" id="MobiDB-lite"/>
    </source>
</evidence>
<keyword evidence="3" id="KW-1185">Reference proteome</keyword>
<feature type="compositionally biased region" description="Polar residues" evidence="1">
    <location>
        <begin position="13"/>
        <end position="31"/>
    </location>
</feature>
<reference evidence="2 3" key="1">
    <citation type="submission" date="2020-02" db="EMBL/GenBank/DDBJ databases">
        <title>Characterization of phylogenetic diversity of novel bifidobacterial species isolated in Czech ZOOs.</title>
        <authorList>
            <person name="Lugli G.A."/>
            <person name="Vera N.B."/>
            <person name="Ventura M."/>
        </authorList>
    </citation>
    <scope>NUCLEOTIDE SEQUENCE [LARGE SCALE GENOMIC DNA]</scope>
    <source>
        <strain evidence="2 3">DSM 109963</strain>
    </source>
</reference>
<dbReference type="RefSeq" id="WP_172145341.1">
    <property type="nucleotide sequence ID" value="NZ_JAAIIJ010000018.1"/>
</dbReference>
<sequence length="61" mass="6681">MIYYRKMTPSVDIDTNSPLGCSSGVSNTATSAAKHRNSQTTHKPDEQTENDSNKHCDPQAN</sequence>
<accession>A0ABX1SZN2</accession>
<feature type="region of interest" description="Disordered" evidence="1">
    <location>
        <begin position="1"/>
        <end position="61"/>
    </location>
</feature>
<comment type="caution">
    <text evidence="2">The sequence shown here is derived from an EMBL/GenBank/DDBJ whole genome shotgun (WGS) entry which is preliminary data.</text>
</comment>
<organism evidence="2 3">
    <name type="scientific">Bifidobacterium panos</name>
    <dbReference type="NCBI Taxonomy" id="2675321"/>
    <lineage>
        <taxon>Bacteria</taxon>
        <taxon>Bacillati</taxon>
        <taxon>Actinomycetota</taxon>
        <taxon>Actinomycetes</taxon>
        <taxon>Bifidobacteriales</taxon>
        <taxon>Bifidobacteriaceae</taxon>
        <taxon>Bifidobacterium</taxon>
    </lineage>
</organism>
<gene>
    <name evidence="2" type="ORF">G1C94_0894</name>
</gene>
<evidence type="ECO:0000313" key="2">
    <source>
        <dbReference type="EMBL" id="NMN02272.1"/>
    </source>
</evidence>
<dbReference type="Proteomes" id="UP000553756">
    <property type="component" value="Unassembled WGS sequence"/>
</dbReference>